<dbReference type="GO" id="GO:0005886">
    <property type="term" value="C:plasma membrane"/>
    <property type="evidence" value="ECO:0007669"/>
    <property type="project" value="UniProtKB-SubCell"/>
</dbReference>
<keyword evidence="6" id="KW-0143">Chaperone</keyword>
<dbReference type="InterPro" id="IPR018704">
    <property type="entry name" value="SecYEG/CpoB_TPR"/>
</dbReference>
<dbReference type="PANTHER" id="PTHR38035:SF1">
    <property type="entry name" value="ANCILLARY SECYEG TRANSLOCON SUBUNIT"/>
    <property type="match status" value="1"/>
</dbReference>
<evidence type="ECO:0000259" key="9">
    <source>
        <dbReference type="Pfam" id="PF09976"/>
    </source>
</evidence>
<dbReference type="SUPFAM" id="SSF48452">
    <property type="entry name" value="TPR-like"/>
    <property type="match status" value="1"/>
</dbReference>
<gene>
    <name evidence="10" type="ORF">ENJ65_03080</name>
</gene>
<name>A0A832J878_9GAMM</name>
<keyword evidence="3" id="KW-0812">Transmembrane</keyword>
<comment type="caution">
    <text evidence="10">The sequence shown here is derived from an EMBL/GenBank/DDBJ whole genome shotgun (WGS) entry which is preliminary data.</text>
</comment>
<dbReference type="Gene3D" id="1.25.40.10">
    <property type="entry name" value="Tetratricopeptide repeat domain"/>
    <property type="match status" value="1"/>
</dbReference>
<dbReference type="EMBL" id="DRNF01000193">
    <property type="protein sequence ID" value="HHJ80598.1"/>
    <property type="molecule type" value="Genomic_DNA"/>
</dbReference>
<evidence type="ECO:0000256" key="8">
    <source>
        <dbReference type="ARBA" id="ARBA00024235"/>
    </source>
</evidence>
<protein>
    <recommendedName>
        <fullName evidence="8">Ancillary SecYEG translocon subunit</fullName>
    </recommendedName>
</protein>
<dbReference type="InterPro" id="IPR026039">
    <property type="entry name" value="YfgM"/>
</dbReference>
<evidence type="ECO:0000256" key="2">
    <source>
        <dbReference type="ARBA" id="ARBA00022475"/>
    </source>
</evidence>
<dbReference type="GO" id="GO:0044877">
    <property type="term" value="F:protein-containing complex binding"/>
    <property type="evidence" value="ECO:0007669"/>
    <property type="project" value="InterPro"/>
</dbReference>
<proteinExistence type="inferred from homology"/>
<dbReference type="PANTHER" id="PTHR38035">
    <property type="entry name" value="UPF0070 PROTEIN YFGM"/>
    <property type="match status" value="1"/>
</dbReference>
<accession>A0A832J878</accession>
<keyword evidence="2" id="KW-1003">Cell membrane</keyword>
<evidence type="ECO:0000256" key="6">
    <source>
        <dbReference type="ARBA" id="ARBA00023186"/>
    </source>
</evidence>
<dbReference type="Proteomes" id="UP000885832">
    <property type="component" value="Unassembled WGS sequence"/>
</dbReference>
<feature type="domain" description="Ancillary SecYEG translocon subunit/Cell division coordinator CpoB TPR" evidence="9">
    <location>
        <begin position="15"/>
        <end position="207"/>
    </location>
</feature>
<comment type="similarity">
    <text evidence="7">Belongs to the YfgM family.</text>
</comment>
<keyword evidence="5" id="KW-0472">Membrane</keyword>
<evidence type="ECO:0000313" key="10">
    <source>
        <dbReference type="EMBL" id="HHJ80598.1"/>
    </source>
</evidence>
<dbReference type="InterPro" id="IPR011990">
    <property type="entry name" value="TPR-like_helical_dom_sf"/>
</dbReference>
<reference evidence="10" key="1">
    <citation type="journal article" date="2020" name="mSystems">
        <title>Genome- and Community-Level Interaction Insights into Carbon Utilization and Element Cycling Functions of Hydrothermarchaeota in Hydrothermal Sediment.</title>
        <authorList>
            <person name="Zhou Z."/>
            <person name="Liu Y."/>
            <person name="Xu W."/>
            <person name="Pan J."/>
            <person name="Luo Z.H."/>
            <person name="Li M."/>
        </authorList>
    </citation>
    <scope>NUCLEOTIDE SEQUENCE [LARGE SCALE GENOMIC DNA]</scope>
    <source>
        <strain evidence="10">HyVt-505</strain>
    </source>
</reference>
<organism evidence="10">
    <name type="scientific">Candidatus Tenderia electrophaga</name>
    <dbReference type="NCBI Taxonomy" id="1748243"/>
    <lineage>
        <taxon>Bacteria</taxon>
        <taxon>Pseudomonadati</taxon>
        <taxon>Pseudomonadota</taxon>
        <taxon>Gammaproteobacteria</taxon>
        <taxon>Candidatus Tenderiales</taxon>
        <taxon>Candidatus Tenderiaceae</taxon>
        <taxon>Candidatus Tenderia</taxon>
    </lineage>
</organism>
<evidence type="ECO:0000256" key="7">
    <source>
        <dbReference type="ARBA" id="ARBA00024197"/>
    </source>
</evidence>
<evidence type="ECO:0000256" key="4">
    <source>
        <dbReference type="ARBA" id="ARBA00022989"/>
    </source>
</evidence>
<comment type="subcellular location">
    <subcellularLocation>
        <location evidence="1">Cell membrane</location>
        <topology evidence="1">Single-pass type II membrane protein</topology>
    </subcellularLocation>
</comment>
<evidence type="ECO:0000256" key="3">
    <source>
        <dbReference type="ARBA" id="ARBA00022692"/>
    </source>
</evidence>
<sequence>MEVYESEQEQIDAIKKWWKENGKAVIIGAILGFGSLIGWQQWQANTQAQRESASLEYDVLLADLENKKYQQVKDRGARILSNYQDTSYAPLSAMSLAKVYVEEGDFASAKTYLQVAMDQDDQPQLKQIAQLRLARLLLADGDATQALSQLKAMKVGGFAAVVNELEGDIQVALGNRAQARIAYQQALDTIEAGVDAALLQMKLDDVGGPEADS</sequence>
<dbReference type="Pfam" id="PF09976">
    <property type="entry name" value="TPR_21"/>
    <property type="match status" value="1"/>
</dbReference>
<keyword evidence="4" id="KW-1133">Transmembrane helix</keyword>
<evidence type="ECO:0000256" key="5">
    <source>
        <dbReference type="ARBA" id="ARBA00023136"/>
    </source>
</evidence>
<evidence type="ECO:0000256" key="1">
    <source>
        <dbReference type="ARBA" id="ARBA00004401"/>
    </source>
</evidence>
<dbReference type="AlphaFoldDB" id="A0A832J878"/>
<dbReference type="PIRSF" id="PIRSF006170">
    <property type="entry name" value="YfgM"/>
    <property type="match status" value="1"/>
</dbReference>